<evidence type="ECO:0000256" key="3">
    <source>
        <dbReference type="SAM" id="MobiDB-lite"/>
    </source>
</evidence>
<dbReference type="PRINTS" id="PR00503">
    <property type="entry name" value="BROMODOMAIN"/>
</dbReference>
<feature type="compositionally biased region" description="Low complexity" evidence="3">
    <location>
        <begin position="49"/>
        <end position="81"/>
    </location>
</feature>
<dbReference type="InterPro" id="IPR050935">
    <property type="entry name" value="Bromo_chromatin_reader"/>
</dbReference>
<dbReference type="Pfam" id="PF00439">
    <property type="entry name" value="Bromodomain"/>
    <property type="match status" value="1"/>
</dbReference>
<dbReference type="PROSITE" id="PS50014">
    <property type="entry name" value="BROMODOMAIN_2"/>
    <property type="match status" value="1"/>
</dbReference>
<dbReference type="OMA" id="AMCSIML"/>
<dbReference type="InterPro" id="IPR001487">
    <property type="entry name" value="Bromodomain"/>
</dbReference>
<reference evidence="5 6" key="1">
    <citation type="submission" date="2009-11" db="EMBL/GenBank/DDBJ databases">
        <title>Annotation of Allomyces macrogynus ATCC 38327.</title>
        <authorList>
            <consortium name="The Broad Institute Genome Sequencing Platform"/>
            <person name="Russ C."/>
            <person name="Cuomo C."/>
            <person name="Burger G."/>
            <person name="Gray M.W."/>
            <person name="Holland P.W.H."/>
            <person name="King N."/>
            <person name="Lang F.B.F."/>
            <person name="Roger A.J."/>
            <person name="Ruiz-Trillo I."/>
            <person name="Young S.K."/>
            <person name="Zeng Q."/>
            <person name="Gargeya S."/>
            <person name="Fitzgerald M."/>
            <person name="Haas B."/>
            <person name="Abouelleil A."/>
            <person name="Alvarado L."/>
            <person name="Arachchi H.M."/>
            <person name="Berlin A."/>
            <person name="Chapman S.B."/>
            <person name="Gearin G."/>
            <person name="Goldberg J."/>
            <person name="Griggs A."/>
            <person name="Gujja S."/>
            <person name="Hansen M."/>
            <person name="Heiman D."/>
            <person name="Howarth C."/>
            <person name="Larimer J."/>
            <person name="Lui A."/>
            <person name="MacDonald P.J.P."/>
            <person name="McCowen C."/>
            <person name="Montmayeur A."/>
            <person name="Murphy C."/>
            <person name="Neiman D."/>
            <person name="Pearson M."/>
            <person name="Priest M."/>
            <person name="Roberts A."/>
            <person name="Saif S."/>
            <person name="Shea T."/>
            <person name="Sisk P."/>
            <person name="Stolte C."/>
            <person name="Sykes S."/>
            <person name="Wortman J."/>
            <person name="Nusbaum C."/>
            <person name="Birren B."/>
        </authorList>
    </citation>
    <scope>NUCLEOTIDE SEQUENCE [LARGE SCALE GENOMIC DNA]</scope>
    <source>
        <strain evidence="5 6">ATCC 38327</strain>
    </source>
</reference>
<dbReference type="GO" id="GO:0006338">
    <property type="term" value="P:chromatin remodeling"/>
    <property type="evidence" value="ECO:0007669"/>
    <property type="project" value="TreeGrafter"/>
</dbReference>
<protein>
    <recommendedName>
        <fullName evidence="4">Bromo domain-containing protein</fullName>
    </recommendedName>
</protein>
<keyword evidence="6" id="KW-1185">Reference proteome</keyword>
<evidence type="ECO:0000313" key="6">
    <source>
        <dbReference type="Proteomes" id="UP000054350"/>
    </source>
</evidence>
<dbReference type="GO" id="GO:0000785">
    <property type="term" value="C:chromatin"/>
    <property type="evidence" value="ECO:0007669"/>
    <property type="project" value="TreeGrafter"/>
</dbReference>
<feature type="region of interest" description="Disordered" evidence="3">
    <location>
        <begin position="32"/>
        <end position="112"/>
    </location>
</feature>
<dbReference type="SUPFAM" id="SSF47370">
    <property type="entry name" value="Bromodomain"/>
    <property type="match status" value="2"/>
</dbReference>
<name>A0A0L0SUI3_ALLM3</name>
<dbReference type="STRING" id="578462.A0A0L0SUI3"/>
<dbReference type="VEuPathDB" id="FungiDB:AMAG_19322"/>
<feature type="region of interest" description="Disordered" evidence="3">
    <location>
        <begin position="258"/>
        <end position="281"/>
    </location>
</feature>
<dbReference type="InterPro" id="IPR036427">
    <property type="entry name" value="Bromodomain-like_sf"/>
</dbReference>
<feature type="compositionally biased region" description="Low complexity" evidence="3">
    <location>
        <begin position="89"/>
        <end position="112"/>
    </location>
</feature>
<gene>
    <name evidence="5" type="ORF">AMAG_19322</name>
</gene>
<dbReference type="AlphaFoldDB" id="A0A0L0SUI3"/>
<organism evidence="5 6">
    <name type="scientific">Allomyces macrogynus (strain ATCC 38327)</name>
    <name type="common">Allomyces javanicus var. macrogynus</name>
    <dbReference type="NCBI Taxonomy" id="578462"/>
    <lineage>
        <taxon>Eukaryota</taxon>
        <taxon>Fungi</taxon>
        <taxon>Fungi incertae sedis</taxon>
        <taxon>Blastocladiomycota</taxon>
        <taxon>Blastocladiomycetes</taxon>
        <taxon>Blastocladiales</taxon>
        <taxon>Blastocladiaceae</taxon>
        <taxon>Allomyces</taxon>
    </lineage>
</organism>
<reference evidence="6" key="2">
    <citation type="submission" date="2009-11" db="EMBL/GenBank/DDBJ databases">
        <title>The Genome Sequence of Allomyces macrogynus strain ATCC 38327.</title>
        <authorList>
            <consortium name="The Broad Institute Genome Sequencing Platform"/>
            <person name="Russ C."/>
            <person name="Cuomo C."/>
            <person name="Shea T."/>
            <person name="Young S.K."/>
            <person name="Zeng Q."/>
            <person name="Koehrsen M."/>
            <person name="Haas B."/>
            <person name="Borodovsky M."/>
            <person name="Guigo R."/>
            <person name="Alvarado L."/>
            <person name="Berlin A."/>
            <person name="Borenstein D."/>
            <person name="Chen Z."/>
            <person name="Engels R."/>
            <person name="Freedman E."/>
            <person name="Gellesch M."/>
            <person name="Goldberg J."/>
            <person name="Griggs A."/>
            <person name="Gujja S."/>
            <person name="Heiman D."/>
            <person name="Hepburn T."/>
            <person name="Howarth C."/>
            <person name="Jen D."/>
            <person name="Larson L."/>
            <person name="Lewis B."/>
            <person name="Mehta T."/>
            <person name="Park D."/>
            <person name="Pearson M."/>
            <person name="Roberts A."/>
            <person name="Saif S."/>
            <person name="Shenoy N."/>
            <person name="Sisk P."/>
            <person name="Stolte C."/>
            <person name="Sykes S."/>
            <person name="Walk T."/>
            <person name="White J."/>
            <person name="Yandava C."/>
            <person name="Burger G."/>
            <person name="Gray M.W."/>
            <person name="Holland P.W.H."/>
            <person name="King N."/>
            <person name="Lang F.B.F."/>
            <person name="Roger A.J."/>
            <person name="Ruiz-Trillo I."/>
            <person name="Lander E."/>
            <person name="Nusbaum C."/>
        </authorList>
    </citation>
    <scope>NUCLEOTIDE SEQUENCE [LARGE SCALE GENOMIC DNA]</scope>
    <source>
        <strain evidence="6">ATCC 38327</strain>
    </source>
</reference>
<dbReference type="PANTHER" id="PTHR22880:SF225">
    <property type="entry name" value="BROMODOMAIN-CONTAINING PROTEIN BET-1-RELATED"/>
    <property type="match status" value="1"/>
</dbReference>
<dbReference type="EMBL" id="GG745349">
    <property type="protein sequence ID" value="KNE66040.1"/>
    <property type="molecule type" value="Genomic_DNA"/>
</dbReference>
<dbReference type="Gene3D" id="1.20.920.10">
    <property type="entry name" value="Bromodomain-like"/>
    <property type="match status" value="2"/>
</dbReference>
<sequence length="281" mass="30428">MLDNCIKYNGPQSVFATMANNVRRSFERHFEKMPSATRPTPHVPSPVPARLSATAAAGATASKSSSALANKTPRSSKASSSGAGGSGGARRPSMTAATAKGESSSASGSRASKAASAASVRRAAEELKFCQSLIRELFRKHYNDFTNPFLQPVDRKLYPSYYEVVKHPIDLSTIRKRLDDGYYANAAGFEADMQLMFRNCYQFNPIGTPVRIMGQKLEALFKQKWSERPQAQSLAQSTANSSAASSVVGTALARRTVLVRSPAQRGARKQSARSRDQASRK</sequence>
<proteinExistence type="predicted"/>
<dbReference type="PANTHER" id="PTHR22880">
    <property type="entry name" value="FALZ-RELATED BROMODOMAIN-CONTAINING PROTEINS"/>
    <property type="match status" value="1"/>
</dbReference>
<evidence type="ECO:0000259" key="4">
    <source>
        <dbReference type="PROSITE" id="PS50014"/>
    </source>
</evidence>
<dbReference type="OrthoDB" id="784962at2759"/>
<evidence type="ECO:0000256" key="1">
    <source>
        <dbReference type="ARBA" id="ARBA00023117"/>
    </source>
</evidence>
<evidence type="ECO:0000313" key="5">
    <source>
        <dbReference type="EMBL" id="KNE66040.1"/>
    </source>
</evidence>
<dbReference type="GO" id="GO:0006355">
    <property type="term" value="P:regulation of DNA-templated transcription"/>
    <property type="evidence" value="ECO:0007669"/>
    <property type="project" value="TreeGrafter"/>
</dbReference>
<dbReference type="SMART" id="SM00297">
    <property type="entry name" value="BROMO"/>
    <property type="match status" value="1"/>
</dbReference>
<dbReference type="GO" id="GO:0005634">
    <property type="term" value="C:nucleus"/>
    <property type="evidence" value="ECO:0007669"/>
    <property type="project" value="TreeGrafter"/>
</dbReference>
<keyword evidence="1 2" id="KW-0103">Bromodomain</keyword>
<dbReference type="eggNOG" id="KOG1474">
    <property type="taxonomic scope" value="Eukaryota"/>
</dbReference>
<accession>A0A0L0SUI3</accession>
<evidence type="ECO:0000256" key="2">
    <source>
        <dbReference type="PROSITE-ProRule" id="PRU00035"/>
    </source>
</evidence>
<dbReference type="Proteomes" id="UP000054350">
    <property type="component" value="Unassembled WGS sequence"/>
</dbReference>
<feature type="domain" description="Bromo" evidence="4">
    <location>
        <begin position="141"/>
        <end position="211"/>
    </location>
</feature>